<name>A0ABS3A4S8_9VIBR</name>
<proteinExistence type="predicted"/>
<protein>
    <submittedName>
        <fullName evidence="1">Uncharacterized protein</fullName>
    </submittedName>
</protein>
<dbReference type="Proteomes" id="UP000779070">
    <property type="component" value="Unassembled WGS sequence"/>
</dbReference>
<evidence type="ECO:0000313" key="2">
    <source>
        <dbReference type="Proteomes" id="UP000779070"/>
    </source>
</evidence>
<organism evidence="1 2">
    <name type="scientific">Vibrio neptunius</name>
    <dbReference type="NCBI Taxonomy" id="170651"/>
    <lineage>
        <taxon>Bacteria</taxon>
        <taxon>Pseudomonadati</taxon>
        <taxon>Pseudomonadota</taxon>
        <taxon>Gammaproteobacteria</taxon>
        <taxon>Vibrionales</taxon>
        <taxon>Vibrionaceae</taxon>
        <taxon>Vibrio</taxon>
    </lineage>
</organism>
<sequence>MSNKYLTDIVSQPDIAQYKNNLVLRLLNSKRPFVHYPPSARGDMNAYKYVAFKEEMARPITVFEYFDSPREGSEQEEFNRNIPAINQHIRDLGLLKEGRDYVWLTTKDVNEVKKHADKVHHYQEYDNNTYDRDIRRQALLFYQDKIANDPSVGQYLASKHIGPVRNREKCLVLFNINRRAKSEVWDPRNERHSTYMQAFKDIVEIINAMNAKKQLPMHDIGFVGSKLTPDEVTEWREYCNNMGTNLIDLTDVMDAPHGLNRTQQRCVHVALADNYKSTLYFGHQSGVNEDANILPRTNVLSLSEYLHLGQIGISRVEARSQLDPEYQNELGMGGAYSAFGNFYSLRNCEFLTSDGVLAAIQLKLDMHKDNHISLETVWDDVLGRYAWESEVPHIPKKKLDKSEPYVVFCNKYYYIDDIEISDDQAVKRLLNRIFVSAGVDETKFWDKVEDKEAKRAYIEAAELLVRRKLKHQPQFTQQTQAWLTGILEQLFERHDSGSPLSIHKNRLEAQNAGRVMYTLGANQIKHRAIKDTSWSDFWNLVDTQS</sequence>
<evidence type="ECO:0000313" key="1">
    <source>
        <dbReference type="EMBL" id="MBN3577897.1"/>
    </source>
</evidence>
<comment type="caution">
    <text evidence="1">The sequence shown here is derived from an EMBL/GenBank/DDBJ whole genome shotgun (WGS) entry which is preliminary data.</text>
</comment>
<gene>
    <name evidence="1" type="ORF">JYA62_09440</name>
</gene>
<dbReference type="EMBL" id="JAFHLB010000009">
    <property type="protein sequence ID" value="MBN3577897.1"/>
    <property type="molecule type" value="Genomic_DNA"/>
</dbReference>
<keyword evidence="2" id="KW-1185">Reference proteome</keyword>
<reference evidence="1 2" key="1">
    <citation type="submission" date="2021-02" db="EMBL/GenBank/DDBJ databases">
        <title>Draft Genome Sequences of 5 Vibrio neptunius Strains Isolated From of Bivalve Hatcheries.</title>
        <authorList>
            <person name="Galvis F."/>
            <person name="Barja J.L."/>
            <person name="Lemos M.L."/>
            <person name="Balado M."/>
        </authorList>
    </citation>
    <scope>NUCLEOTIDE SEQUENCE [LARGE SCALE GENOMIC DNA]</scope>
    <source>
        <strain evidence="1 2">PP-145.98</strain>
    </source>
</reference>
<accession>A0ABS3A4S8</accession>
<dbReference type="RefSeq" id="WP_206369612.1">
    <property type="nucleotide sequence ID" value="NZ_CAWPTM010000167.1"/>
</dbReference>